<keyword evidence="8" id="KW-0966">Cell projection</keyword>
<dbReference type="GO" id="GO:0071973">
    <property type="term" value="P:bacterial-type flagellum-dependent cell motility"/>
    <property type="evidence" value="ECO:0007669"/>
    <property type="project" value="TreeGrafter"/>
</dbReference>
<evidence type="ECO:0000313" key="9">
    <source>
        <dbReference type="Proteomes" id="UP001238179"/>
    </source>
</evidence>
<evidence type="ECO:0000256" key="5">
    <source>
        <dbReference type="RuleBase" id="RU362066"/>
    </source>
</evidence>
<dbReference type="RefSeq" id="WP_316413657.1">
    <property type="nucleotide sequence ID" value="NZ_AP027080.1"/>
</dbReference>
<dbReference type="PANTHER" id="PTHR30288">
    <property type="entry name" value="FLAGELLAR CAP/ASSEMBLY PROTEIN FLID"/>
    <property type="match status" value="1"/>
</dbReference>
<keyword evidence="8" id="KW-0282">Flagellum</keyword>
<proteinExistence type="inferred from homology"/>
<keyword evidence="8" id="KW-0969">Cilium</keyword>
<dbReference type="KEGG" id="msil:METEAL_41500"/>
<dbReference type="InterPro" id="IPR003481">
    <property type="entry name" value="FliD_N"/>
</dbReference>
<accession>A0AA48KAR9</accession>
<dbReference type="Pfam" id="PF02465">
    <property type="entry name" value="FliD_N"/>
    <property type="match status" value="1"/>
</dbReference>
<sequence>MTSAISFQGLSTNLPTDQLIAAIINQQSQPMVRMQTQQAVNNTKSTALQTLSTDLTSLSIALDTLGTTGFQGNKVASSDSTGAYVTATASGAAPGQYDLIVKSLATRARLVMPTTMQPNAAIGMGDYTLTDMDGKAFTVTIGASNNSLSGLADAINNAKDANGTAINVNAAVIQTGADGSSQLVLSANNTGQGASGATTFSFTAPTGSTLGAGTSSSQAATNSDFILNGVELRRSSNSVSDAVQGVTFNLNQAQTDLTKTTTLTVTQDQDAATKAMQDVVDKFNTFYKDYKSKTNFTQNEDGSYTKGVFNMDMAVRQMVSQVSSALMGAPSGLPASATFTTAAGVGLKTNQDGTISLDTTAFKAALTKDPHAVSNIFANSATSTSPLLTFIGSGSATTKSPISYSVATVNGVLTGTFQNQKADGSTETNTLTSTNGYFYGLTGTSLEGLSVKASDGASGTLTVSTGISRLVQDLNSSLTSLTPGNIGGLMQDLSASNYTLSQQILQQQDYLARSKASLQKLYANLETTVGQLNAAGQSLSGM</sequence>
<dbReference type="Pfam" id="PF07195">
    <property type="entry name" value="FliD_C"/>
    <property type="match status" value="1"/>
</dbReference>
<dbReference type="InterPro" id="IPR010809">
    <property type="entry name" value="FliD_C"/>
</dbReference>
<comment type="function">
    <text evidence="5">Required for morphogenesis and for the elongation of the flagellar filament by facilitating polymerization of the flagellin monomers at the tip of growing filament. Forms a capping structure, which prevents flagellin subunits (transported through the central channel of the flagellum) from leaking out without polymerization at the distal end.</text>
</comment>
<organism evidence="8 9">
    <name type="scientific">Mesoterricola silvestris</name>
    <dbReference type="NCBI Taxonomy" id="2927979"/>
    <lineage>
        <taxon>Bacteria</taxon>
        <taxon>Pseudomonadati</taxon>
        <taxon>Acidobacteriota</taxon>
        <taxon>Holophagae</taxon>
        <taxon>Holophagales</taxon>
        <taxon>Holophagaceae</taxon>
        <taxon>Mesoterricola</taxon>
    </lineage>
</organism>
<feature type="domain" description="Flagellar hook-associated protein 2 C-terminal" evidence="7">
    <location>
        <begin position="220"/>
        <end position="534"/>
    </location>
</feature>
<protein>
    <recommendedName>
        <fullName evidence="5">Flagellar hook-associated protein 2</fullName>
        <shortName evidence="5">HAP2</shortName>
    </recommendedName>
    <alternativeName>
        <fullName evidence="5">Flagellar cap protein</fullName>
    </alternativeName>
</protein>
<dbReference type="GO" id="GO:0007155">
    <property type="term" value="P:cell adhesion"/>
    <property type="evidence" value="ECO:0007669"/>
    <property type="project" value="InterPro"/>
</dbReference>
<evidence type="ECO:0000256" key="2">
    <source>
        <dbReference type="ARBA" id="ARBA00011255"/>
    </source>
</evidence>
<evidence type="ECO:0000259" key="6">
    <source>
        <dbReference type="Pfam" id="PF02465"/>
    </source>
</evidence>
<keyword evidence="3" id="KW-0175">Coiled coil</keyword>
<dbReference type="EMBL" id="AP027080">
    <property type="protein sequence ID" value="BDU74976.1"/>
    <property type="molecule type" value="Genomic_DNA"/>
</dbReference>
<gene>
    <name evidence="8" type="primary">fliD</name>
    <name evidence="8" type="ORF">METEAL_41500</name>
</gene>
<dbReference type="Proteomes" id="UP001238179">
    <property type="component" value="Chromosome"/>
</dbReference>
<keyword evidence="5" id="KW-0964">Secreted</keyword>
<keyword evidence="4 5" id="KW-0975">Bacterial flagellum</keyword>
<evidence type="ECO:0000256" key="4">
    <source>
        <dbReference type="ARBA" id="ARBA00023143"/>
    </source>
</evidence>
<dbReference type="GO" id="GO:0005576">
    <property type="term" value="C:extracellular region"/>
    <property type="evidence" value="ECO:0007669"/>
    <property type="project" value="UniProtKB-SubCell"/>
</dbReference>
<comment type="subcellular location">
    <subcellularLocation>
        <location evidence="5">Secreted</location>
    </subcellularLocation>
    <subcellularLocation>
        <location evidence="5">Bacterial flagellum</location>
    </subcellularLocation>
</comment>
<comment type="subunit">
    <text evidence="2 5">Homopentamer.</text>
</comment>
<dbReference type="AlphaFoldDB" id="A0AA48KAR9"/>
<dbReference type="GO" id="GO:0009424">
    <property type="term" value="C:bacterial-type flagellum hook"/>
    <property type="evidence" value="ECO:0007669"/>
    <property type="project" value="UniProtKB-UniRule"/>
</dbReference>
<dbReference type="PANTHER" id="PTHR30288:SF0">
    <property type="entry name" value="FLAGELLAR HOOK-ASSOCIATED PROTEIN 2"/>
    <property type="match status" value="1"/>
</dbReference>
<dbReference type="InterPro" id="IPR040026">
    <property type="entry name" value="FliD"/>
</dbReference>
<evidence type="ECO:0000256" key="1">
    <source>
        <dbReference type="ARBA" id="ARBA00009764"/>
    </source>
</evidence>
<evidence type="ECO:0000256" key="3">
    <source>
        <dbReference type="ARBA" id="ARBA00023054"/>
    </source>
</evidence>
<dbReference type="GO" id="GO:0009421">
    <property type="term" value="C:bacterial-type flagellum filament cap"/>
    <property type="evidence" value="ECO:0007669"/>
    <property type="project" value="InterPro"/>
</dbReference>
<evidence type="ECO:0000313" key="8">
    <source>
        <dbReference type="EMBL" id="BDU74976.1"/>
    </source>
</evidence>
<name>A0AA48KAR9_9BACT</name>
<evidence type="ECO:0000259" key="7">
    <source>
        <dbReference type="Pfam" id="PF07195"/>
    </source>
</evidence>
<comment type="similarity">
    <text evidence="1 5">Belongs to the FliD family.</text>
</comment>
<reference evidence="9" key="1">
    <citation type="journal article" date="2023" name="Int. J. Syst. Evol. Microbiol.">
        <title>Mesoterricola silvestris gen. nov., sp. nov., Mesoterricola sediminis sp. nov., Geothrix oryzae sp. nov., Geothrix edaphica sp. nov., Geothrix rubra sp. nov., and Geothrix limicola sp. nov., six novel members of Acidobacteriota isolated from soils.</title>
        <authorList>
            <person name="Itoh H."/>
            <person name="Sugisawa Y."/>
            <person name="Mise K."/>
            <person name="Xu Z."/>
            <person name="Kuniyasu M."/>
            <person name="Ushijima N."/>
            <person name="Kawano K."/>
            <person name="Kobayashi E."/>
            <person name="Shiratori Y."/>
            <person name="Masuda Y."/>
            <person name="Senoo K."/>
        </authorList>
    </citation>
    <scope>NUCLEOTIDE SEQUENCE [LARGE SCALE GENOMIC DNA]</scope>
    <source>
        <strain evidence="9">W79</strain>
    </source>
</reference>
<feature type="domain" description="Flagellar hook-associated protein 2 N-terminal" evidence="6">
    <location>
        <begin position="13"/>
        <end position="107"/>
    </location>
</feature>
<keyword evidence="9" id="KW-1185">Reference proteome</keyword>